<dbReference type="AlphaFoldDB" id="A0A150LQ44"/>
<organism evidence="1 2">
    <name type="scientific">Caldibacillus debilis</name>
    <dbReference type="NCBI Taxonomy" id="301148"/>
    <lineage>
        <taxon>Bacteria</taxon>
        <taxon>Bacillati</taxon>
        <taxon>Bacillota</taxon>
        <taxon>Bacilli</taxon>
        <taxon>Bacillales</taxon>
        <taxon>Bacillaceae</taxon>
        <taxon>Caldibacillus</taxon>
    </lineage>
</organism>
<dbReference type="STRING" id="301148.B4135_2841"/>
<sequence>MMTEEMAKELLEQLKRGQIREIYVKKEDFPVFRQVLVQREDFGNFRGIAQKGGGVIFHYLPKT</sequence>
<evidence type="ECO:0000313" key="2">
    <source>
        <dbReference type="Proteomes" id="UP000075683"/>
    </source>
</evidence>
<name>A0A150LQ44_9BACI</name>
<gene>
    <name evidence="1" type="ORF">B4135_2841</name>
</gene>
<dbReference type="EMBL" id="LQYT01000073">
    <property type="protein sequence ID" value="KYD14414.1"/>
    <property type="molecule type" value="Genomic_DNA"/>
</dbReference>
<reference evidence="1 2" key="1">
    <citation type="submission" date="2016-01" db="EMBL/GenBank/DDBJ databases">
        <title>Draft Genome Sequences of Seven Thermophilic Sporeformers Isolated from Foods.</title>
        <authorList>
            <person name="Berendsen E.M."/>
            <person name="Wells-Bennik M.H."/>
            <person name="Krawcyk A.O."/>
            <person name="De Jong A."/>
            <person name="Holsappel S."/>
            <person name="Eijlander R.T."/>
            <person name="Kuipers O.P."/>
        </authorList>
    </citation>
    <scope>NUCLEOTIDE SEQUENCE [LARGE SCALE GENOMIC DNA]</scope>
    <source>
        <strain evidence="1 2">B4135</strain>
    </source>
</reference>
<comment type="caution">
    <text evidence="1">The sequence shown here is derived from an EMBL/GenBank/DDBJ whole genome shotgun (WGS) entry which is preliminary data.</text>
</comment>
<dbReference type="Proteomes" id="UP000075683">
    <property type="component" value="Unassembled WGS sequence"/>
</dbReference>
<proteinExistence type="predicted"/>
<evidence type="ECO:0008006" key="3">
    <source>
        <dbReference type="Google" id="ProtNLM"/>
    </source>
</evidence>
<evidence type="ECO:0000313" key="1">
    <source>
        <dbReference type="EMBL" id="KYD14414.1"/>
    </source>
</evidence>
<protein>
    <recommendedName>
        <fullName evidence="3">Abortive phage infection protein</fullName>
    </recommendedName>
</protein>
<accession>A0A150LQ44</accession>